<proteinExistence type="predicted"/>
<protein>
    <submittedName>
        <fullName evidence="2">Uncharacterized protein</fullName>
    </submittedName>
</protein>
<name>A0A2G9C5D4_9BURK</name>
<feature type="transmembrane region" description="Helical" evidence="1">
    <location>
        <begin position="42"/>
        <end position="60"/>
    </location>
</feature>
<dbReference type="RefSeq" id="WP_099863178.1">
    <property type="nucleotide sequence ID" value="NZ_PEOG01000060.1"/>
</dbReference>
<evidence type="ECO:0000256" key="1">
    <source>
        <dbReference type="SAM" id="Phobius"/>
    </source>
</evidence>
<gene>
    <name evidence="2" type="ORF">CS062_19175</name>
</gene>
<dbReference type="AlphaFoldDB" id="A0A2G9C5D4"/>
<accession>A0A2G9C5D4</accession>
<evidence type="ECO:0000313" key="2">
    <source>
        <dbReference type="EMBL" id="PIM51562.1"/>
    </source>
</evidence>
<keyword evidence="1" id="KW-0812">Transmembrane</keyword>
<keyword evidence="1" id="KW-0472">Membrane</keyword>
<keyword evidence="3" id="KW-1185">Reference proteome</keyword>
<dbReference type="EMBL" id="PEOG01000060">
    <property type="protein sequence ID" value="PIM51562.1"/>
    <property type="molecule type" value="Genomic_DNA"/>
</dbReference>
<feature type="transmembrane region" description="Helical" evidence="1">
    <location>
        <begin position="72"/>
        <end position="94"/>
    </location>
</feature>
<dbReference type="OrthoDB" id="9813621at2"/>
<comment type="caution">
    <text evidence="2">The sequence shown here is derived from an EMBL/GenBank/DDBJ whole genome shotgun (WGS) entry which is preliminary data.</text>
</comment>
<organism evidence="2 3">
    <name type="scientific">Roseateles chitinivorans</name>
    <dbReference type="NCBI Taxonomy" id="2917965"/>
    <lineage>
        <taxon>Bacteria</taxon>
        <taxon>Pseudomonadati</taxon>
        <taxon>Pseudomonadota</taxon>
        <taxon>Betaproteobacteria</taxon>
        <taxon>Burkholderiales</taxon>
        <taxon>Sphaerotilaceae</taxon>
        <taxon>Roseateles</taxon>
    </lineage>
</organism>
<reference evidence="2 3" key="1">
    <citation type="submission" date="2017-11" db="EMBL/GenBank/DDBJ databases">
        <title>Draft genome sequence of Mitsuaria sp. HWN-4.</title>
        <authorList>
            <person name="Gundlapally S.R."/>
        </authorList>
    </citation>
    <scope>NUCLEOTIDE SEQUENCE [LARGE SCALE GENOMIC DNA]</scope>
    <source>
        <strain evidence="2 3">HWN-4</strain>
    </source>
</reference>
<sequence>MITSSHSRLPAWRIALWGFAALALLAPGVAMQFTSEVRWDLADFLVFGGMLLIACGAFELAMRLTSQRRSRWIAGVVIAALFLLVWAELAVGLLH</sequence>
<evidence type="ECO:0000313" key="3">
    <source>
        <dbReference type="Proteomes" id="UP000231501"/>
    </source>
</evidence>
<dbReference type="Proteomes" id="UP000231501">
    <property type="component" value="Unassembled WGS sequence"/>
</dbReference>
<keyword evidence="1" id="KW-1133">Transmembrane helix</keyword>